<evidence type="ECO:0000256" key="1">
    <source>
        <dbReference type="SAM" id="Phobius"/>
    </source>
</evidence>
<dbReference type="GO" id="GO:0031505">
    <property type="term" value="P:fungal-type cell wall organization"/>
    <property type="evidence" value="ECO:0007669"/>
    <property type="project" value="TreeGrafter"/>
</dbReference>
<dbReference type="AlphaFoldDB" id="A0A4S3JQ61"/>
<feature type="transmembrane region" description="Helical" evidence="1">
    <location>
        <begin position="114"/>
        <end position="136"/>
    </location>
</feature>
<proteinExistence type="predicted"/>
<keyword evidence="3" id="KW-1185">Reference proteome</keyword>
<accession>A0A4S3JQ61</accession>
<gene>
    <name evidence="2" type="ORF">EYZ11_003543</name>
</gene>
<dbReference type="PANTHER" id="PTHR28019">
    <property type="entry name" value="CELL MEMBRANE PROTEIN YLR413W-RELATED"/>
    <property type="match status" value="1"/>
</dbReference>
<feature type="transmembrane region" description="Helical" evidence="1">
    <location>
        <begin position="143"/>
        <end position="163"/>
    </location>
</feature>
<sequence>MSWVNLLPMVTAFVAFILSILCLFAGTQTNLLGAVDIFTLYTPTVGKHKGANDFYSMHVMSHCEGVREEEKNHVKNCSKRSMLFSFNPSKVLSEETGNTSPSDLGWPRAITEDFHAFSVTSQSLGVFYCIGLGFAGLVILERLCFVMISIASIITTVIAFQFVNLINYHGEEAGVTAKYGSQFLAMTWAAAGLLMVGSVTSLADVLLCRSRVETGRGFLKSELVIGDDRSVRSRE</sequence>
<dbReference type="Proteomes" id="UP000308092">
    <property type="component" value="Unassembled WGS sequence"/>
</dbReference>
<dbReference type="InterPro" id="IPR009571">
    <property type="entry name" value="SUR7/Rim9-like_fungi"/>
</dbReference>
<evidence type="ECO:0000313" key="3">
    <source>
        <dbReference type="Proteomes" id="UP000308092"/>
    </source>
</evidence>
<dbReference type="GO" id="GO:0051285">
    <property type="term" value="C:cell cortex of cell tip"/>
    <property type="evidence" value="ECO:0007669"/>
    <property type="project" value="TreeGrafter"/>
</dbReference>
<evidence type="ECO:0000313" key="2">
    <source>
        <dbReference type="EMBL" id="THC96987.1"/>
    </source>
</evidence>
<dbReference type="VEuPathDB" id="FungiDB:EYZ11_003543"/>
<keyword evidence="1" id="KW-1133">Transmembrane helix</keyword>
<name>A0A4S3JQ61_9EURO</name>
<feature type="transmembrane region" description="Helical" evidence="1">
    <location>
        <begin position="183"/>
        <end position="207"/>
    </location>
</feature>
<organism evidence="2 3">
    <name type="scientific">Aspergillus tanneri</name>
    <dbReference type="NCBI Taxonomy" id="1220188"/>
    <lineage>
        <taxon>Eukaryota</taxon>
        <taxon>Fungi</taxon>
        <taxon>Dikarya</taxon>
        <taxon>Ascomycota</taxon>
        <taxon>Pezizomycotina</taxon>
        <taxon>Eurotiomycetes</taxon>
        <taxon>Eurotiomycetidae</taxon>
        <taxon>Eurotiales</taxon>
        <taxon>Aspergillaceae</taxon>
        <taxon>Aspergillus</taxon>
        <taxon>Aspergillus subgen. Circumdati</taxon>
    </lineage>
</organism>
<dbReference type="InterPro" id="IPR052413">
    <property type="entry name" value="SUR7_domain"/>
</dbReference>
<dbReference type="PANTHER" id="PTHR28019:SF7">
    <property type="entry name" value="SUR7 PROTEIN"/>
    <property type="match status" value="1"/>
</dbReference>
<comment type="caution">
    <text evidence="2">The sequence shown here is derived from an EMBL/GenBank/DDBJ whole genome shotgun (WGS) entry which is preliminary data.</text>
</comment>
<keyword evidence="1" id="KW-0812">Transmembrane</keyword>
<reference evidence="2 3" key="1">
    <citation type="submission" date="2019-03" db="EMBL/GenBank/DDBJ databases">
        <title>The genome sequence of a newly discovered highly antifungal drug resistant Aspergillus species, Aspergillus tanneri NIH 1004.</title>
        <authorList>
            <person name="Mounaud S."/>
            <person name="Singh I."/>
            <person name="Joardar V."/>
            <person name="Pakala S."/>
            <person name="Pakala S."/>
            <person name="Venepally P."/>
            <person name="Hoover J."/>
            <person name="Nierman W."/>
            <person name="Chung J."/>
            <person name="Losada L."/>
        </authorList>
    </citation>
    <scope>NUCLEOTIDE SEQUENCE [LARGE SCALE GENOMIC DNA]</scope>
    <source>
        <strain evidence="2 3">NIH1004</strain>
    </source>
</reference>
<protein>
    <submittedName>
        <fullName evidence="2">Uncharacterized protein</fullName>
    </submittedName>
</protein>
<dbReference type="Pfam" id="PF06687">
    <property type="entry name" value="SUR7"/>
    <property type="match status" value="1"/>
</dbReference>
<dbReference type="EMBL" id="SOSA01000091">
    <property type="protein sequence ID" value="THC96987.1"/>
    <property type="molecule type" value="Genomic_DNA"/>
</dbReference>
<dbReference type="GO" id="GO:0005886">
    <property type="term" value="C:plasma membrane"/>
    <property type="evidence" value="ECO:0007669"/>
    <property type="project" value="InterPro"/>
</dbReference>
<keyword evidence="1" id="KW-0472">Membrane</keyword>